<dbReference type="Gene3D" id="3.10.350.10">
    <property type="entry name" value="LysM domain"/>
    <property type="match status" value="1"/>
</dbReference>
<evidence type="ECO:0000313" key="4">
    <source>
        <dbReference type="EMBL" id="CAE6805008.1"/>
    </source>
</evidence>
<evidence type="ECO:0000313" key="5">
    <source>
        <dbReference type="Proteomes" id="UP000675880"/>
    </source>
</evidence>
<dbReference type="SMART" id="SM00257">
    <property type="entry name" value="LysM"/>
    <property type="match status" value="1"/>
</dbReference>
<gene>
    <name evidence="4" type="ORF">NSPZN2_90047</name>
</gene>
<dbReference type="PROSITE" id="PS51782">
    <property type="entry name" value="LYSM"/>
    <property type="match status" value="1"/>
</dbReference>
<feature type="domain" description="LysM" evidence="3">
    <location>
        <begin position="237"/>
        <end position="280"/>
    </location>
</feature>
<dbReference type="CDD" id="cd00118">
    <property type="entry name" value="LysM"/>
    <property type="match status" value="1"/>
</dbReference>
<feature type="transmembrane region" description="Helical" evidence="2">
    <location>
        <begin position="41"/>
        <end position="61"/>
    </location>
</feature>
<accession>A0ABM8SEX0</accession>
<keyword evidence="2" id="KW-1133">Transmembrane helix</keyword>
<dbReference type="Proteomes" id="UP000675880">
    <property type="component" value="Unassembled WGS sequence"/>
</dbReference>
<evidence type="ECO:0000256" key="2">
    <source>
        <dbReference type="SAM" id="Phobius"/>
    </source>
</evidence>
<dbReference type="SUPFAM" id="SSF54106">
    <property type="entry name" value="LysM domain"/>
    <property type="match status" value="1"/>
</dbReference>
<proteinExistence type="predicted"/>
<keyword evidence="2" id="KW-0812">Transmembrane</keyword>
<dbReference type="Pfam" id="PF01476">
    <property type="entry name" value="LysM"/>
    <property type="match status" value="1"/>
</dbReference>
<feature type="region of interest" description="Disordered" evidence="1">
    <location>
        <begin position="142"/>
        <end position="174"/>
    </location>
</feature>
<dbReference type="InterPro" id="IPR018392">
    <property type="entry name" value="LysM"/>
</dbReference>
<evidence type="ECO:0000256" key="1">
    <source>
        <dbReference type="SAM" id="MobiDB-lite"/>
    </source>
</evidence>
<keyword evidence="5" id="KW-1185">Reference proteome</keyword>
<evidence type="ECO:0000259" key="3">
    <source>
        <dbReference type="PROSITE" id="PS51782"/>
    </source>
</evidence>
<reference evidence="4 5" key="1">
    <citation type="submission" date="2021-02" db="EMBL/GenBank/DDBJ databases">
        <authorList>
            <person name="Han P."/>
        </authorList>
    </citation>
    <scope>NUCLEOTIDE SEQUENCE [LARGE SCALE GENOMIC DNA]</scope>
    <source>
        <strain evidence="4">Candidatus Nitrospira sp. ZN2</strain>
    </source>
</reference>
<dbReference type="EMBL" id="CAJNBJ010000022">
    <property type="protein sequence ID" value="CAE6805008.1"/>
    <property type="molecule type" value="Genomic_DNA"/>
</dbReference>
<protein>
    <submittedName>
        <fullName evidence="4">LysM domain-containing protein</fullName>
    </submittedName>
</protein>
<keyword evidence="2" id="KW-0472">Membrane</keyword>
<sequence length="300" mass="32581">MCFRDLILSVPTGFPTTNGKAMNIMIHPTIHRRRMGRGFRCWCWVVAMLLPYVSIGCARVTPMSEPSPTDLQVTADSLKAAVREAQRTAAELRTELDAQRKELADAQLARAQLQGMLQETERRLADARQIIDLQREELAEARSERERVAQAVQPPHNRSRQSTIGPARRKSLPAVPEIGAETSMGKDLSAEQPATVLDLADSSQALSPEGQTGSGPIVSPTVESAVAFTPAGEPPVRTVVIHSGDTLWAIARRHKVGMNALRSLNGLSGDRIVAGRSLRLPEPRHQHAAIQPPSNGAVAQ</sequence>
<dbReference type="InterPro" id="IPR036779">
    <property type="entry name" value="LysM_dom_sf"/>
</dbReference>
<name>A0ABM8SEX0_9BACT</name>
<organism evidence="4 5">
    <name type="scientific">Nitrospira defluvii</name>
    <dbReference type="NCBI Taxonomy" id="330214"/>
    <lineage>
        <taxon>Bacteria</taxon>
        <taxon>Pseudomonadati</taxon>
        <taxon>Nitrospirota</taxon>
        <taxon>Nitrospiria</taxon>
        <taxon>Nitrospirales</taxon>
        <taxon>Nitrospiraceae</taxon>
        <taxon>Nitrospira</taxon>
    </lineage>
</organism>
<comment type="caution">
    <text evidence="4">The sequence shown here is derived from an EMBL/GenBank/DDBJ whole genome shotgun (WGS) entry which is preliminary data.</text>
</comment>